<comment type="catalytic activity">
    <reaction evidence="2">
        <text>oxidized coenzyme F420-(gamma-L-Glu)(n) + a quinol + H(+) = reduced coenzyme F420-(gamma-L-Glu)(n) + a quinone</text>
        <dbReference type="Rhea" id="RHEA:39663"/>
        <dbReference type="Rhea" id="RHEA-COMP:12939"/>
        <dbReference type="Rhea" id="RHEA-COMP:14378"/>
        <dbReference type="ChEBI" id="CHEBI:15378"/>
        <dbReference type="ChEBI" id="CHEBI:24646"/>
        <dbReference type="ChEBI" id="CHEBI:132124"/>
        <dbReference type="ChEBI" id="CHEBI:133980"/>
        <dbReference type="ChEBI" id="CHEBI:139511"/>
    </reaction>
</comment>
<dbReference type="SUPFAM" id="SSF50475">
    <property type="entry name" value="FMN-binding split barrel"/>
    <property type="match status" value="1"/>
</dbReference>
<dbReference type="GO" id="GO:0005886">
    <property type="term" value="C:plasma membrane"/>
    <property type="evidence" value="ECO:0007669"/>
    <property type="project" value="TreeGrafter"/>
</dbReference>
<gene>
    <name evidence="3" type="ORF">UFOPK3267_01259</name>
</gene>
<dbReference type="AlphaFoldDB" id="A0A6J7C4E0"/>
<dbReference type="EMBL" id="CAFBIY010000060">
    <property type="protein sequence ID" value="CAB4850633.1"/>
    <property type="molecule type" value="Genomic_DNA"/>
</dbReference>
<dbReference type="Pfam" id="PF04075">
    <property type="entry name" value="F420H2_quin_red"/>
    <property type="match status" value="1"/>
</dbReference>
<dbReference type="GO" id="GO:0070967">
    <property type="term" value="F:coenzyme F420 binding"/>
    <property type="evidence" value="ECO:0007669"/>
    <property type="project" value="TreeGrafter"/>
</dbReference>
<reference evidence="3" key="1">
    <citation type="submission" date="2020-05" db="EMBL/GenBank/DDBJ databases">
        <authorList>
            <person name="Chiriac C."/>
            <person name="Salcher M."/>
            <person name="Ghai R."/>
            <person name="Kavagutti S V."/>
        </authorList>
    </citation>
    <scope>NUCLEOTIDE SEQUENCE</scope>
</reference>
<dbReference type="PANTHER" id="PTHR39428">
    <property type="entry name" value="F420H(2)-DEPENDENT QUINONE REDUCTASE RV1261C"/>
    <property type="match status" value="1"/>
</dbReference>
<sequence length="142" mass="15827">MPSDFALKTMNRVHRAMLAVSGGRMGWSASNMQVLELHTVGRKSGQPRASMLTAPVQDGDTFVIVASRGGDDRHPAWFLNLQADPHVKVTIRATTRPYTARIATAEERPALWQRVVSDNKRYADYQSKTQREIPLVILTPDA</sequence>
<dbReference type="NCBIfam" id="TIGR00026">
    <property type="entry name" value="hi_GC_TIGR00026"/>
    <property type="match status" value="1"/>
</dbReference>
<evidence type="ECO:0000256" key="1">
    <source>
        <dbReference type="ARBA" id="ARBA00008710"/>
    </source>
</evidence>
<organism evidence="3">
    <name type="scientific">freshwater metagenome</name>
    <dbReference type="NCBI Taxonomy" id="449393"/>
    <lineage>
        <taxon>unclassified sequences</taxon>
        <taxon>metagenomes</taxon>
        <taxon>ecological metagenomes</taxon>
    </lineage>
</organism>
<comment type="similarity">
    <text evidence="1">Belongs to the F420H(2)-dependent quinone reductase family.</text>
</comment>
<evidence type="ECO:0000313" key="3">
    <source>
        <dbReference type="EMBL" id="CAB4850633.1"/>
    </source>
</evidence>
<dbReference type="InterPro" id="IPR012349">
    <property type="entry name" value="Split_barrel_FMN-bd"/>
</dbReference>
<accession>A0A6J7C4E0</accession>
<evidence type="ECO:0000256" key="2">
    <source>
        <dbReference type="ARBA" id="ARBA00049106"/>
    </source>
</evidence>
<protein>
    <submittedName>
        <fullName evidence="3">Unannotated protein</fullName>
    </submittedName>
</protein>
<dbReference type="GO" id="GO:0016491">
    <property type="term" value="F:oxidoreductase activity"/>
    <property type="evidence" value="ECO:0007669"/>
    <property type="project" value="InterPro"/>
</dbReference>
<name>A0A6J7C4E0_9ZZZZ</name>
<dbReference type="PANTHER" id="PTHR39428:SF1">
    <property type="entry name" value="F420H(2)-DEPENDENT QUINONE REDUCTASE RV1261C"/>
    <property type="match status" value="1"/>
</dbReference>
<dbReference type="Gene3D" id="2.30.110.10">
    <property type="entry name" value="Electron Transport, Fmn-binding Protein, Chain A"/>
    <property type="match status" value="1"/>
</dbReference>
<dbReference type="InterPro" id="IPR004378">
    <property type="entry name" value="F420H2_quin_Rdtase"/>
</dbReference>
<proteinExistence type="inferred from homology"/>